<dbReference type="Gene3D" id="2.160.20.10">
    <property type="entry name" value="Single-stranded right-handed beta-helix, Pectin lyase-like"/>
    <property type="match status" value="1"/>
</dbReference>
<organism evidence="2 3">
    <name type="scientific">Mucilaginibacter mali</name>
    <dbReference type="NCBI Taxonomy" id="2740462"/>
    <lineage>
        <taxon>Bacteria</taxon>
        <taxon>Pseudomonadati</taxon>
        <taxon>Bacteroidota</taxon>
        <taxon>Sphingobacteriia</taxon>
        <taxon>Sphingobacteriales</taxon>
        <taxon>Sphingobacteriaceae</taxon>
        <taxon>Mucilaginibacter</taxon>
    </lineage>
</organism>
<evidence type="ECO:0000313" key="2">
    <source>
        <dbReference type="EMBL" id="QKJ32782.1"/>
    </source>
</evidence>
<dbReference type="GO" id="GO:0016829">
    <property type="term" value="F:lyase activity"/>
    <property type="evidence" value="ECO:0007669"/>
    <property type="project" value="UniProtKB-KW"/>
</dbReference>
<dbReference type="CDD" id="cd14251">
    <property type="entry name" value="PL-6"/>
    <property type="match status" value="1"/>
</dbReference>
<dbReference type="SMART" id="SM00710">
    <property type="entry name" value="PbH1"/>
    <property type="match status" value="4"/>
</dbReference>
<name>A0A7D4UMB2_9SPHI</name>
<dbReference type="InterPro" id="IPR039513">
    <property type="entry name" value="PL-6"/>
</dbReference>
<evidence type="ECO:0000256" key="1">
    <source>
        <dbReference type="SAM" id="SignalP"/>
    </source>
</evidence>
<proteinExistence type="predicted"/>
<reference evidence="2 3" key="1">
    <citation type="submission" date="2020-05" db="EMBL/GenBank/DDBJ databases">
        <title>Mucilaginibacter mali sp. nov.</title>
        <authorList>
            <person name="Kim H.S."/>
            <person name="Lee K.C."/>
            <person name="Suh M.K."/>
            <person name="Kim J.-S."/>
            <person name="Han K.-I."/>
            <person name="Eom M.K."/>
            <person name="Shin Y.K."/>
            <person name="Lee J.-S."/>
        </authorList>
    </citation>
    <scope>NUCLEOTIDE SEQUENCE [LARGE SCALE GENOMIC DNA]</scope>
    <source>
        <strain evidence="2 3">G2-14</strain>
    </source>
</reference>
<dbReference type="KEGG" id="mmab:HQ865_24500"/>
<gene>
    <name evidence="2" type="ORF">HQ865_24500</name>
</gene>
<dbReference type="RefSeq" id="WP_173417428.1">
    <property type="nucleotide sequence ID" value="NZ_CP054139.1"/>
</dbReference>
<dbReference type="Pfam" id="PF14592">
    <property type="entry name" value="Chondroitinas_B"/>
    <property type="match status" value="1"/>
</dbReference>
<dbReference type="AlphaFoldDB" id="A0A7D4UMB2"/>
<dbReference type="PROSITE" id="PS51257">
    <property type="entry name" value="PROKAR_LIPOPROTEIN"/>
    <property type="match status" value="1"/>
</dbReference>
<keyword evidence="1" id="KW-0732">Signal</keyword>
<evidence type="ECO:0000313" key="3">
    <source>
        <dbReference type="Proteomes" id="UP000505355"/>
    </source>
</evidence>
<dbReference type="SUPFAM" id="SSF51126">
    <property type="entry name" value="Pectin lyase-like"/>
    <property type="match status" value="1"/>
</dbReference>
<feature type="signal peptide" evidence="1">
    <location>
        <begin position="1"/>
        <end position="21"/>
    </location>
</feature>
<dbReference type="InterPro" id="IPR006626">
    <property type="entry name" value="PbH1"/>
</dbReference>
<sequence>MNRYCLIIVSAFIACVSASFARTRGHDHTIRSAAELAALNLQPGDRVILQAGDWNSQQLVFKGKGTKEAPITLISAEPGKTILKGNSNLLIDGQYLIVDGLNFTQGASQKKDVILFSKETSYCRLTNTAIVDFNTPDKKQDYKWVSLNGDHNRVDHCYIKGKTHQGTTLVVWVADKPNYHQIDHNFFDYRPDLGVNGGETIRIGTSQVSMDDSYTTVEDNIFYQCNGEMEVVSNKSGHNTIRNNLFYECVGTLTLREGNFADVYGNYMVGNGVKGTGGIRIIGEGHRVHHNYLTGLTGTGLKAAISVMDAIPNSALNGYMQVKGAVIRNNTIVNCAEAIEIGAGKRDDRGLPPMNIAIIGNVVLASDPIVYTDQPQGIKIKRNLLYNIKLPGDLPDGFDMRDPKLIRDGLNIYQPEDLRKIGAPALNNEQHQLFDGLGIGPTWHKGVPPIRVKL</sequence>
<dbReference type="InterPro" id="IPR011050">
    <property type="entry name" value="Pectin_lyase_fold/virulence"/>
</dbReference>
<dbReference type="InterPro" id="IPR012334">
    <property type="entry name" value="Pectin_lyas_fold"/>
</dbReference>
<dbReference type="EMBL" id="CP054139">
    <property type="protein sequence ID" value="QKJ32782.1"/>
    <property type="molecule type" value="Genomic_DNA"/>
</dbReference>
<keyword evidence="3" id="KW-1185">Reference proteome</keyword>
<dbReference type="Proteomes" id="UP000505355">
    <property type="component" value="Chromosome"/>
</dbReference>
<keyword evidence="2" id="KW-0456">Lyase</keyword>
<accession>A0A7D4UMB2</accession>
<feature type="chain" id="PRO_5028992247" evidence="1">
    <location>
        <begin position="22"/>
        <end position="454"/>
    </location>
</feature>
<protein>
    <submittedName>
        <fullName evidence="2">Alginate lyase</fullName>
    </submittedName>
</protein>